<dbReference type="Pfam" id="PF01555">
    <property type="entry name" value="N6_N4_Mtase"/>
    <property type="match status" value="1"/>
</dbReference>
<organism evidence="10">
    <name type="scientific">marine sediment metagenome</name>
    <dbReference type="NCBI Taxonomy" id="412755"/>
    <lineage>
        <taxon>unclassified sequences</taxon>
        <taxon>metagenomes</taxon>
        <taxon>ecological metagenomes</taxon>
    </lineage>
</organism>
<dbReference type="GO" id="GO:0008170">
    <property type="term" value="F:N-methyltransferase activity"/>
    <property type="evidence" value="ECO:0007669"/>
    <property type="project" value="InterPro"/>
</dbReference>
<dbReference type="GO" id="GO:0009307">
    <property type="term" value="P:DNA restriction-modification system"/>
    <property type="evidence" value="ECO:0007669"/>
    <property type="project" value="UniProtKB-KW"/>
</dbReference>
<dbReference type="GO" id="GO:0015667">
    <property type="term" value="F:site-specific DNA-methyltransferase (cytosine-N4-specific) activity"/>
    <property type="evidence" value="ECO:0007669"/>
    <property type="project" value="UniProtKB-EC"/>
</dbReference>
<keyword evidence="6" id="KW-0680">Restriction system</keyword>
<comment type="catalytic activity">
    <reaction evidence="8">
        <text>a 2'-deoxycytidine in DNA + S-adenosyl-L-methionine = an N(4)-methyl-2'-deoxycytidine in DNA + S-adenosyl-L-homocysteine + H(+)</text>
        <dbReference type="Rhea" id="RHEA:16857"/>
        <dbReference type="Rhea" id="RHEA-COMP:11369"/>
        <dbReference type="Rhea" id="RHEA-COMP:13674"/>
        <dbReference type="ChEBI" id="CHEBI:15378"/>
        <dbReference type="ChEBI" id="CHEBI:57856"/>
        <dbReference type="ChEBI" id="CHEBI:59789"/>
        <dbReference type="ChEBI" id="CHEBI:85452"/>
        <dbReference type="ChEBI" id="CHEBI:137933"/>
        <dbReference type="EC" id="2.1.1.113"/>
    </reaction>
</comment>
<evidence type="ECO:0000256" key="4">
    <source>
        <dbReference type="ARBA" id="ARBA00022679"/>
    </source>
</evidence>
<dbReference type="InterPro" id="IPR029063">
    <property type="entry name" value="SAM-dependent_MTases_sf"/>
</dbReference>
<dbReference type="SUPFAM" id="SSF53335">
    <property type="entry name" value="S-adenosyl-L-methionine-dependent methyltransferases"/>
    <property type="match status" value="1"/>
</dbReference>
<protein>
    <recommendedName>
        <fullName evidence="2">site-specific DNA-methyltransferase (cytosine-N(4)-specific)</fullName>
        <ecNumber evidence="2">2.1.1.113</ecNumber>
    </recommendedName>
</protein>
<evidence type="ECO:0000256" key="6">
    <source>
        <dbReference type="ARBA" id="ARBA00022747"/>
    </source>
</evidence>
<keyword evidence="5" id="KW-0949">S-adenosyl-L-methionine</keyword>
<dbReference type="AlphaFoldDB" id="A0A0F8ZVI9"/>
<evidence type="ECO:0000256" key="2">
    <source>
        <dbReference type="ARBA" id="ARBA00012185"/>
    </source>
</evidence>
<feature type="domain" description="DNA methylase N-4/N-6" evidence="9">
    <location>
        <begin position="27"/>
        <end position="161"/>
    </location>
</feature>
<dbReference type="PROSITE" id="PS00093">
    <property type="entry name" value="N4_MTASE"/>
    <property type="match status" value="1"/>
</dbReference>
<keyword evidence="7" id="KW-0238">DNA-binding</keyword>
<dbReference type="Gene3D" id="3.40.50.150">
    <property type="entry name" value="Vaccinia Virus protein VP39"/>
    <property type="match status" value="1"/>
</dbReference>
<evidence type="ECO:0000256" key="7">
    <source>
        <dbReference type="ARBA" id="ARBA00023125"/>
    </source>
</evidence>
<accession>A0A0F8ZVI9</accession>
<comment type="similarity">
    <text evidence="1">Belongs to the N(4)/N(6)-methyltransferase family. N(4) subfamily.</text>
</comment>
<keyword evidence="3" id="KW-0489">Methyltransferase</keyword>
<dbReference type="InterPro" id="IPR002941">
    <property type="entry name" value="DNA_methylase_N4/N6"/>
</dbReference>
<proteinExistence type="inferred from homology"/>
<evidence type="ECO:0000256" key="8">
    <source>
        <dbReference type="ARBA" id="ARBA00049120"/>
    </source>
</evidence>
<gene>
    <name evidence="10" type="ORF">LCGC14_2728090</name>
</gene>
<evidence type="ECO:0000259" key="9">
    <source>
        <dbReference type="Pfam" id="PF01555"/>
    </source>
</evidence>
<name>A0A0F8ZVI9_9ZZZZ</name>
<dbReference type="GO" id="GO:0003677">
    <property type="term" value="F:DNA binding"/>
    <property type="evidence" value="ECO:0007669"/>
    <property type="project" value="UniProtKB-KW"/>
</dbReference>
<feature type="non-terminal residue" evidence="10">
    <location>
        <position position="166"/>
    </location>
</feature>
<evidence type="ECO:0000256" key="1">
    <source>
        <dbReference type="ARBA" id="ARBA00010203"/>
    </source>
</evidence>
<dbReference type="EMBL" id="LAZR01049313">
    <property type="protein sequence ID" value="KKK89940.1"/>
    <property type="molecule type" value="Genomic_DNA"/>
</dbReference>
<comment type="caution">
    <text evidence="10">The sequence shown here is derived from an EMBL/GenBank/DDBJ whole genome shotgun (WGS) entry which is preliminary data.</text>
</comment>
<dbReference type="InterPro" id="IPR017985">
    <property type="entry name" value="MeTrfase_CN4_CS"/>
</dbReference>
<evidence type="ECO:0000313" key="10">
    <source>
        <dbReference type="EMBL" id="KKK89940.1"/>
    </source>
</evidence>
<evidence type="ECO:0000256" key="3">
    <source>
        <dbReference type="ARBA" id="ARBA00022603"/>
    </source>
</evidence>
<keyword evidence="4" id="KW-0808">Transferase</keyword>
<reference evidence="10" key="1">
    <citation type="journal article" date="2015" name="Nature">
        <title>Complex archaea that bridge the gap between prokaryotes and eukaryotes.</title>
        <authorList>
            <person name="Spang A."/>
            <person name="Saw J.H."/>
            <person name="Jorgensen S.L."/>
            <person name="Zaremba-Niedzwiedzka K."/>
            <person name="Martijn J."/>
            <person name="Lind A.E."/>
            <person name="van Eijk R."/>
            <person name="Schleper C."/>
            <person name="Guy L."/>
            <person name="Ettema T.J."/>
        </authorList>
    </citation>
    <scope>NUCLEOTIDE SEQUENCE</scope>
</reference>
<sequence>MKPYYQDEWVTIYHGDCREILPELPEVDLVVTSPPYNLGKSYEQKVSLDEYASEQRKTIEACCDILSSTGSICWQVGTYIVGKGKAKEAFPLDIILYPIFKSLGLILRNRIVWHFGHGLHETVRFSGRHETILWFTPNSYVFNLDPVRVPQKYPGKKAYKGPNEGE</sequence>
<evidence type="ECO:0000256" key="5">
    <source>
        <dbReference type="ARBA" id="ARBA00022691"/>
    </source>
</evidence>
<dbReference type="EC" id="2.1.1.113" evidence="2"/>
<dbReference type="GO" id="GO:0032259">
    <property type="term" value="P:methylation"/>
    <property type="evidence" value="ECO:0007669"/>
    <property type="project" value="UniProtKB-KW"/>
</dbReference>